<dbReference type="InterPro" id="IPR012674">
    <property type="entry name" value="Calycin"/>
</dbReference>
<keyword evidence="1" id="KW-0732">Signal</keyword>
<accession>A0A1B6H6I5</accession>
<dbReference type="AlphaFoldDB" id="A0A1B6H6I5"/>
<evidence type="ECO:0000313" key="2">
    <source>
        <dbReference type="EMBL" id="JAS70278.1"/>
    </source>
</evidence>
<feature type="signal peptide" evidence="1">
    <location>
        <begin position="1"/>
        <end position="26"/>
    </location>
</feature>
<organism evidence="2">
    <name type="scientific">Homalodisca liturata</name>
    <dbReference type="NCBI Taxonomy" id="320908"/>
    <lineage>
        <taxon>Eukaryota</taxon>
        <taxon>Metazoa</taxon>
        <taxon>Ecdysozoa</taxon>
        <taxon>Arthropoda</taxon>
        <taxon>Hexapoda</taxon>
        <taxon>Insecta</taxon>
        <taxon>Pterygota</taxon>
        <taxon>Neoptera</taxon>
        <taxon>Paraneoptera</taxon>
        <taxon>Hemiptera</taxon>
        <taxon>Auchenorrhyncha</taxon>
        <taxon>Membracoidea</taxon>
        <taxon>Cicadellidae</taxon>
        <taxon>Cicadellinae</taxon>
        <taxon>Proconiini</taxon>
        <taxon>Homalodisca</taxon>
    </lineage>
</organism>
<feature type="chain" id="PRO_5008584114" description="Lipocalin/cytosolic fatty-acid binding domain-containing protein" evidence="1">
    <location>
        <begin position="27"/>
        <end position="233"/>
    </location>
</feature>
<evidence type="ECO:0008006" key="3">
    <source>
        <dbReference type="Google" id="ProtNLM"/>
    </source>
</evidence>
<protein>
    <recommendedName>
        <fullName evidence="3">Lipocalin/cytosolic fatty-acid binding domain-containing protein</fullName>
    </recommendedName>
</protein>
<dbReference type="EMBL" id="GECU01037428">
    <property type="protein sequence ID" value="JAS70278.1"/>
    <property type="molecule type" value="Transcribed_RNA"/>
</dbReference>
<reference evidence="2" key="1">
    <citation type="submission" date="2015-11" db="EMBL/GenBank/DDBJ databases">
        <title>De novo transcriptome assembly of four potential Pierce s Disease insect vectors from Arizona vineyards.</title>
        <authorList>
            <person name="Tassone E.E."/>
        </authorList>
    </citation>
    <scope>NUCLEOTIDE SEQUENCE</scope>
</reference>
<evidence type="ECO:0000256" key="1">
    <source>
        <dbReference type="SAM" id="SignalP"/>
    </source>
</evidence>
<feature type="non-terminal residue" evidence="2">
    <location>
        <position position="1"/>
    </location>
</feature>
<sequence>LIHKMTKTKTKVGLILLTLLVALAHGMIGPCHPVTTVMDLNVKKWPGEMYYNLMTNDPGQRCSWVYRYLIHDDEHDRVLLGEEYRHIDNGTEIVENLKGMYVGKGHYIFTDKDVESSAYVHFFNLYYDPPHLDCHYICSDDPVYEDGRGTFVCKSKYPDAVKKYSRKIMKIAKQNGFDLNDLMIVDNCKCGNLPYKFGSSTCKRTTVDSFFSPYNIKLPLPPPTDAVNDTLSS</sequence>
<gene>
    <name evidence="2" type="ORF">g.5075</name>
</gene>
<name>A0A1B6H6I5_9HEMI</name>
<dbReference type="SUPFAM" id="SSF50814">
    <property type="entry name" value="Lipocalins"/>
    <property type="match status" value="1"/>
</dbReference>
<proteinExistence type="predicted"/>